<dbReference type="EMBL" id="KQ417252">
    <property type="protein sequence ID" value="KOF92962.1"/>
    <property type="molecule type" value="Genomic_DNA"/>
</dbReference>
<keyword evidence="1" id="KW-0812">Transmembrane</keyword>
<protein>
    <submittedName>
        <fullName evidence="2">Uncharacterized protein</fullName>
    </submittedName>
</protein>
<name>A0A0L8HUU1_OCTBM</name>
<sequence length="49" mass="5729">MEVLKGTKLVKQKYIQVCCEWLPYVVVDFLKSGVLFFPYILELSGKEMD</sequence>
<keyword evidence="1" id="KW-1133">Transmembrane helix</keyword>
<organism evidence="2">
    <name type="scientific">Octopus bimaculoides</name>
    <name type="common">California two-spotted octopus</name>
    <dbReference type="NCBI Taxonomy" id="37653"/>
    <lineage>
        <taxon>Eukaryota</taxon>
        <taxon>Metazoa</taxon>
        <taxon>Spiralia</taxon>
        <taxon>Lophotrochozoa</taxon>
        <taxon>Mollusca</taxon>
        <taxon>Cephalopoda</taxon>
        <taxon>Coleoidea</taxon>
        <taxon>Octopodiformes</taxon>
        <taxon>Octopoda</taxon>
        <taxon>Incirrata</taxon>
        <taxon>Octopodidae</taxon>
        <taxon>Octopus</taxon>
    </lineage>
</organism>
<feature type="transmembrane region" description="Helical" evidence="1">
    <location>
        <begin position="21"/>
        <end position="41"/>
    </location>
</feature>
<accession>A0A0L8HUU1</accession>
<reference evidence="2" key="1">
    <citation type="submission" date="2015-07" db="EMBL/GenBank/DDBJ databases">
        <title>MeaNS - Measles Nucleotide Surveillance Program.</title>
        <authorList>
            <person name="Tran T."/>
            <person name="Druce J."/>
        </authorList>
    </citation>
    <scope>NUCLEOTIDE SEQUENCE</scope>
    <source>
        <strain evidence="2">UCB-OBI-ISO-001</strain>
        <tissue evidence="2">Gonad</tissue>
    </source>
</reference>
<keyword evidence="1" id="KW-0472">Membrane</keyword>
<dbReference type="AlphaFoldDB" id="A0A0L8HUU1"/>
<evidence type="ECO:0000313" key="2">
    <source>
        <dbReference type="EMBL" id="KOF92962.1"/>
    </source>
</evidence>
<evidence type="ECO:0000256" key="1">
    <source>
        <dbReference type="SAM" id="Phobius"/>
    </source>
</evidence>
<gene>
    <name evidence="2" type="ORF">OCBIM_22005439mg</name>
</gene>
<proteinExistence type="predicted"/>